<evidence type="ECO:0000256" key="3">
    <source>
        <dbReference type="ARBA" id="ARBA00022806"/>
    </source>
</evidence>
<feature type="compositionally biased region" description="Acidic residues" evidence="6">
    <location>
        <begin position="1673"/>
        <end position="1687"/>
    </location>
</feature>
<keyword evidence="4" id="KW-0067">ATP-binding</keyword>
<evidence type="ECO:0000256" key="1">
    <source>
        <dbReference type="ARBA" id="ARBA00022741"/>
    </source>
</evidence>
<feature type="coiled-coil region" evidence="5">
    <location>
        <begin position="1760"/>
        <end position="1794"/>
    </location>
</feature>
<feature type="compositionally biased region" description="Polar residues" evidence="6">
    <location>
        <begin position="93"/>
        <end position="105"/>
    </location>
</feature>
<dbReference type="InterPro" id="IPR041679">
    <property type="entry name" value="DNA2/NAM7-like_C"/>
</dbReference>
<evidence type="ECO:0000313" key="9">
    <source>
        <dbReference type="Proteomes" id="UP000717515"/>
    </source>
</evidence>
<evidence type="ECO:0000256" key="6">
    <source>
        <dbReference type="SAM" id="MobiDB-lite"/>
    </source>
</evidence>
<feature type="compositionally biased region" description="Polar residues" evidence="6">
    <location>
        <begin position="127"/>
        <end position="140"/>
    </location>
</feature>
<evidence type="ECO:0000259" key="7">
    <source>
        <dbReference type="Pfam" id="PF13087"/>
    </source>
</evidence>
<evidence type="ECO:0000313" key="8">
    <source>
        <dbReference type="EMBL" id="KAG9320993.1"/>
    </source>
</evidence>
<reference evidence="8" key="1">
    <citation type="submission" date="2021-07" db="EMBL/GenBank/DDBJ databases">
        <title>Draft genome of Mortierella alpina, strain LL118, isolated from an aspen leaf litter sample.</title>
        <authorList>
            <person name="Yang S."/>
            <person name="Vinatzer B.A."/>
        </authorList>
    </citation>
    <scope>NUCLEOTIDE SEQUENCE</scope>
    <source>
        <strain evidence="8">LL118</strain>
    </source>
</reference>
<accession>A0A9P8CUQ6</accession>
<dbReference type="SUPFAM" id="SSF52540">
    <property type="entry name" value="P-loop containing nucleoside triphosphate hydrolases"/>
    <property type="match status" value="1"/>
</dbReference>
<dbReference type="GO" id="GO:0016787">
    <property type="term" value="F:hydrolase activity"/>
    <property type="evidence" value="ECO:0007669"/>
    <property type="project" value="UniProtKB-KW"/>
</dbReference>
<gene>
    <name evidence="8" type="ORF">KVV02_007721</name>
</gene>
<comment type="caution">
    <text evidence="8">The sequence shown here is derived from an EMBL/GenBank/DDBJ whole genome shotgun (WGS) entry which is preliminary data.</text>
</comment>
<dbReference type="GO" id="GO:0043139">
    <property type="term" value="F:5'-3' DNA helicase activity"/>
    <property type="evidence" value="ECO:0007669"/>
    <property type="project" value="TreeGrafter"/>
</dbReference>
<protein>
    <recommendedName>
        <fullName evidence="7">DNA2/NAM7 helicase-like C-terminal domain-containing protein</fullName>
    </recommendedName>
</protein>
<keyword evidence="2" id="KW-0378">Hydrolase</keyword>
<dbReference type="GO" id="GO:0005524">
    <property type="term" value="F:ATP binding"/>
    <property type="evidence" value="ECO:0007669"/>
    <property type="project" value="UniProtKB-KW"/>
</dbReference>
<evidence type="ECO:0000256" key="2">
    <source>
        <dbReference type="ARBA" id="ARBA00022801"/>
    </source>
</evidence>
<dbReference type="EMBL" id="JAIFTL010000240">
    <property type="protein sequence ID" value="KAG9320993.1"/>
    <property type="molecule type" value="Genomic_DNA"/>
</dbReference>
<organism evidence="8 9">
    <name type="scientific">Mortierella alpina</name>
    <name type="common">Oleaginous fungus</name>
    <name type="synonym">Mortierella renispora</name>
    <dbReference type="NCBI Taxonomy" id="64518"/>
    <lineage>
        <taxon>Eukaryota</taxon>
        <taxon>Fungi</taxon>
        <taxon>Fungi incertae sedis</taxon>
        <taxon>Mucoromycota</taxon>
        <taxon>Mortierellomycotina</taxon>
        <taxon>Mortierellomycetes</taxon>
        <taxon>Mortierellales</taxon>
        <taxon>Mortierellaceae</taxon>
        <taxon>Mortierella</taxon>
    </lineage>
</organism>
<dbReference type="Pfam" id="PF12585">
    <property type="entry name" value="DUF3759"/>
    <property type="match status" value="1"/>
</dbReference>
<dbReference type="Pfam" id="PF13604">
    <property type="entry name" value="AAA_30"/>
    <property type="match status" value="1"/>
</dbReference>
<proteinExistence type="predicted"/>
<feature type="region of interest" description="Disordered" evidence="6">
    <location>
        <begin position="87"/>
        <end position="143"/>
    </location>
</feature>
<keyword evidence="5" id="KW-0175">Coiled coil</keyword>
<sequence length="1907" mass="213245">MAGCSNAVQDLVQGLSLLHVSADTHGAQDSQRTLDSEDGLLAACLNDDFGTDLSFPSLEISAEDWDEINQAERGELPERLERLLVSEEKEQDPSAQHVPSSLSSLKQDRLASAPPDPPRAKVLLSPNAPQSQEQSGTSSQHRFKFSPSVLAHHANTACEKMLHLKGAQLWQDTQRSKEGLAGDSSRRGPTAIAEATMKRGLEYESGLQAAIQNKIDCEAEGDKDSFFRMATSPMGTTLCQPVLSLDESFYPATMKKAGIVFGRFLPDFVRVSPGSLCPDGTRKRKLFIIDAKSSAEMKVSHQFQVTLYAIFLDHLIKVHDQQHLVEIDIHGGVWIPSYEEPRTFSLTFMRPIVETFIYNELPSILLKPPRSLVWHIDSPCHQCEFLATCKNDAKEQMTLSVIPMLSKKSALSIKSLFKPASGHSEIEDLEDLVRNRSTLTDASRQSLANVLHMDEIGYSPLLACYREQSLKVLPVRTVELPKNYKYRFIINILVDPMTKLPFAFGLDVFKDHQVHSSQSFADAVPYSQNILARSFQQARLTARIIDTLYERLVQVSERQPRPVLSIFFYTRAMMNDLSALLLKVICSELNECTSITKSRALDLLANMYEDPSFLTLSEAAKMNVKLPDLLQMTQGFKNSFLQHDRRLFSIETALHSLVVLPVVGSYSYKDVMTLLIDVEAPDIIDQQDRDDDGYNLDTIYGRWTAGYSEEHIKTTISKWAEQQNVILFTLISLVREKCGGSLDVLLAPQMPFKMRSHFNMQHNILSQFAFFLQWEAITQAESRRQKRIVLTRDEAFRQQQAFQCRYLGRHVGPLPGAEPSTRAIRAPSDKPTSAFIGMFEITSRLDAGVLKGEAYKQWILAPDNPTGFKARMNFLDIKSLLAFFSQGSPAIVNIAHYDPEFNIVYINGTFNNLTQDVGLTENEYYILERRETSPTLNNSMEKFVETNENGRLFMTLLEDPNKWGLQSPDGSADIFLESITNPSRSYDMTASQDQAFTRVVSNRLQVIWGPPGSGKTHFLALTILRFVDILRSLSHKGQGQGPQTIVLAAFTHAAINNLVARVVKLHSEVAPRAGSEHIIRPLVIYRLGDPSIIECEGARVVEAQNLAKLQRGTEGEESGQDVIRIVCGTVWGIRKAASLKTGVDYMRNVQMLMIDEGSQLLAADAIHAIECLDPKCGRLIVAGDHLQLGPVIAGEYPASEHAIDPTGSIMKNLMRKRDNTPVTLEWTNGESSMDIGPCTSQLQDNFRMNEQLGSFMKTIYGANYKVQTPNRALPYSGVFRGLSLPPQIRQILDPARSAVCIELQLENSQSQEITKVRTDARVGAAVEAAFVAGIVECYLEMVGVSTVTSLFVAVPHHVQRLAALNKIQVPELEKKYPLAKIKVDTIEKMQGQEADMVVACFALFDDEMVANELQYLYSVHRWIVTLSRARCKTVLLMTPQLRAPKIIGSAGRTRPSDHESLDGWGLLQAFERYADGLGGKVVWPVSEALLCGMGVTELMTTACGAEAERAKEDRPSTIDLHRHSGPLESVRPMLAQPDAKNSSNDCKKDENVFKHAWHSVEEALHLRSHPAVEDVPPPVPPKDEKWLVKTVNKSVPQGQEVDPSFWDKLFHKRQSSSAKGHGDSDDDDNEAVSISVPADAALKSLGIQGDDEDLEAKKNYFKRMAARVKEKFDEDDDDSDSDSDDDNDKEHPKTEQQKLELKQRKKLAPKVDPKEMKEAHRALYGDSAHVDPKEDDEKDKKMFGSWWGCHPRRSRAERKLAKQREAEAEQARVLAELEAKRKAEEEAAAAAAKAAQRKWWQLRSPKTAEQKIKEKEVKERKSSSRKHQAIAAAAAYEAMKKYQEHQEKEGKKVSHGEMKAVLAGMAMAEAVKLFDSRHDDDDDDDDKDDTVAEAGSKALKLFELLKD</sequence>
<keyword evidence="3" id="KW-0347">Helicase</keyword>
<dbReference type="Gene3D" id="3.40.50.300">
    <property type="entry name" value="P-loop containing nucleotide triphosphate hydrolases"/>
    <property type="match status" value="2"/>
</dbReference>
<feature type="region of interest" description="Disordered" evidence="6">
    <location>
        <begin position="1796"/>
        <end position="1830"/>
    </location>
</feature>
<evidence type="ECO:0000256" key="5">
    <source>
        <dbReference type="SAM" id="Coils"/>
    </source>
</evidence>
<keyword evidence="1" id="KW-0547">Nucleotide-binding</keyword>
<dbReference type="PANTHER" id="PTHR43788:SF8">
    <property type="entry name" value="DNA-BINDING PROTEIN SMUBP-2"/>
    <property type="match status" value="1"/>
</dbReference>
<feature type="compositionally biased region" description="Basic and acidic residues" evidence="6">
    <location>
        <begin position="1688"/>
        <end position="1702"/>
    </location>
</feature>
<feature type="compositionally biased region" description="Basic and acidic residues" evidence="6">
    <location>
        <begin position="1806"/>
        <end position="1822"/>
    </location>
</feature>
<dbReference type="InterPro" id="IPR022234">
    <property type="entry name" value="DUF3759"/>
</dbReference>
<dbReference type="PANTHER" id="PTHR43788">
    <property type="entry name" value="DNA2/NAM7 HELICASE FAMILY MEMBER"/>
    <property type="match status" value="1"/>
</dbReference>
<dbReference type="InterPro" id="IPR050534">
    <property type="entry name" value="Coronavir_polyprotein_1ab"/>
</dbReference>
<dbReference type="Pfam" id="PF13087">
    <property type="entry name" value="AAA_12"/>
    <property type="match status" value="1"/>
</dbReference>
<evidence type="ECO:0000256" key="4">
    <source>
        <dbReference type="ARBA" id="ARBA00022840"/>
    </source>
</evidence>
<feature type="region of interest" description="Disordered" evidence="6">
    <location>
        <begin position="1668"/>
        <end position="1748"/>
    </location>
</feature>
<name>A0A9P8CUQ6_MORAP</name>
<feature type="compositionally biased region" description="Basic and acidic residues" evidence="6">
    <location>
        <begin position="1709"/>
        <end position="1732"/>
    </location>
</feature>
<dbReference type="Proteomes" id="UP000717515">
    <property type="component" value="Unassembled WGS sequence"/>
</dbReference>
<dbReference type="InterPro" id="IPR027417">
    <property type="entry name" value="P-loop_NTPase"/>
</dbReference>
<feature type="domain" description="DNA2/NAM7 helicase-like C-terminal" evidence="7">
    <location>
        <begin position="1239"/>
        <end position="1436"/>
    </location>
</feature>